<dbReference type="EMBL" id="VSRR010001811">
    <property type="protein sequence ID" value="MPC27840.1"/>
    <property type="molecule type" value="Genomic_DNA"/>
</dbReference>
<evidence type="ECO:0000313" key="1">
    <source>
        <dbReference type="EMBL" id="MPC27840.1"/>
    </source>
</evidence>
<evidence type="ECO:0000313" key="2">
    <source>
        <dbReference type="Proteomes" id="UP000324222"/>
    </source>
</evidence>
<comment type="caution">
    <text evidence="1">The sequence shown here is derived from an EMBL/GenBank/DDBJ whole genome shotgun (WGS) entry which is preliminary data.</text>
</comment>
<gene>
    <name evidence="1" type="ORF">E2C01_021026</name>
</gene>
<proteinExistence type="predicted"/>
<organism evidence="1 2">
    <name type="scientific">Portunus trituberculatus</name>
    <name type="common">Swimming crab</name>
    <name type="synonym">Neptunus trituberculatus</name>
    <dbReference type="NCBI Taxonomy" id="210409"/>
    <lineage>
        <taxon>Eukaryota</taxon>
        <taxon>Metazoa</taxon>
        <taxon>Ecdysozoa</taxon>
        <taxon>Arthropoda</taxon>
        <taxon>Crustacea</taxon>
        <taxon>Multicrustacea</taxon>
        <taxon>Malacostraca</taxon>
        <taxon>Eumalacostraca</taxon>
        <taxon>Eucarida</taxon>
        <taxon>Decapoda</taxon>
        <taxon>Pleocyemata</taxon>
        <taxon>Brachyura</taxon>
        <taxon>Eubrachyura</taxon>
        <taxon>Portunoidea</taxon>
        <taxon>Portunidae</taxon>
        <taxon>Portuninae</taxon>
        <taxon>Portunus</taxon>
    </lineage>
</organism>
<reference evidence="1 2" key="1">
    <citation type="submission" date="2019-05" db="EMBL/GenBank/DDBJ databases">
        <title>Another draft genome of Portunus trituberculatus and its Hox gene families provides insights of decapod evolution.</title>
        <authorList>
            <person name="Jeong J.-H."/>
            <person name="Song I."/>
            <person name="Kim S."/>
            <person name="Choi T."/>
            <person name="Kim D."/>
            <person name="Ryu S."/>
            <person name="Kim W."/>
        </authorList>
    </citation>
    <scope>NUCLEOTIDE SEQUENCE [LARGE SCALE GENOMIC DNA]</scope>
    <source>
        <tissue evidence="1">Muscle</tissue>
    </source>
</reference>
<protein>
    <submittedName>
        <fullName evidence="1">Uncharacterized protein</fullName>
    </submittedName>
</protein>
<dbReference type="Proteomes" id="UP000324222">
    <property type="component" value="Unassembled WGS sequence"/>
</dbReference>
<keyword evidence="2" id="KW-1185">Reference proteome</keyword>
<accession>A0A5B7E1M8</accession>
<name>A0A5B7E1M8_PORTR</name>
<sequence length="72" mass="8162">MEVTARWQKQVIMTDVPKIRHQQKQHSITTCGETQLNLKIETAGGVQVTRCTRHYTTCLIHKPGEALAPPPR</sequence>
<dbReference type="AlphaFoldDB" id="A0A5B7E1M8"/>